<name>A0A3B0SS97_9ZZZZ</name>
<dbReference type="EMBL" id="UOEI01000497">
    <property type="protein sequence ID" value="VAW06953.1"/>
    <property type="molecule type" value="Genomic_DNA"/>
</dbReference>
<gene>
    <name evidence="1" type="ORF">MNBD_ACTINO01-645</name>
</gene>
<evidence type="ECO:0000313" key="1">
    <source>
        <dbReference type="EMBL" id="VAW06953.1"/>
    </source>
</evidence>
<dbReference type="AlphaFoldDB" id="A0A3B0SS97"/>
<reference evidence="1" key="1">
    <citation type="submission" date="2018-06" db="EMBL/GenBank/DDBJ databases">
        <authorList>
            <person name="Zhirakovskaya E."/>
        </authorList>
    </citation>
    <scope>NUCLEOTIDE SEQUENCE</scope>
</reference>
<protein>
    <submittedName>
        <fullName evidence="1">Uncharacterized protein</fullName>
    </submittedName>
</protein>
<organism evidence="1">
    <name type="scientific">hydrothermal vent metagenome</name>
    <dbReference type="NCBI Taxonomy" id="652676"/>
    <lineage>
        <taxon>unclassified sequences</taxon>
        <taxon>metagenomes</taxon>
        <taxon>ecological metagenomes</taxon>
    </lineage>
</organism>
<sequence length="224" mass="24122">MANDERLTLDQAYQAAYLWLDHAGDPPLDISEPSHGSVELVTERSFARVRSSDGPVEQSSVLALLRAAEAGKKLLIFSPSGFSPGAISIAETQGIGLFTLDRVGRVIPETTHARAIVPDTEPDPPFIPTEVEDTSDAFWDRLQPTVTNEPVATRPDDDGIGAGTIDWADCPSCGTTHHRNAKFCRECGRSLQGGSMHATPVAHDPAAPKLRCRTCGSHDIELLE</sequence>
<accession>A0A3B0SS97</accession>
<proteinExistence type="predicted"/>